<evidence type="ECO:0000313" key="7">
    <source>
        <dbReference type="Proteomes" id="UP000288012"/>
    </source>
</evidence>
<dbReference type="Pfam" id="PF02245">
    <property type="entry name" value="Pur_DNA_glyco"/>
    <property type="match status" value="1"/>
</dbReference>
<dbReference type="InterPro" id="IPR036995">
    <property type="entry name" value="MPG_sf"/>
</dbReference>
<evidence type="ECO:0000256" key="5">
    <source>
        <dbReference type="HAMAP-Rule" id="MF_00527"/>
    </source>
</evidence>
<dbReference type="GO" id="GO:0006284">
    <property type="term" value="P:base-excision repair"/>
    <property type="evidence" value="ECO:0007669"/>
    <property type="project" value="InterPro"/>
</dbReference>
<dbReference type="AlphaFoldDB" id="A0A433JJI0"/>
<dbReference type="InterPro" id="IPR003180">
    <property type="entry name" value="MPG"/>
</dbReference>
<dbReference type="EMBL" id="RZGR01000013">
    <property type="protein sequence ID" value="RUQ88375.1"/>
    <property type="molecule type" value="Genomic_DNA"/>
</dbReference>
<keyword evidence="3 5" id="KW-0378">Hydrolase</keyword>
<comment type="similarity">
    <text evidence="1 5">Belongs to the DNA glycosylase MPG family.</text>
</comment>
<dbReference type="NCBIfam" id="TIGR00567">
    <property type="entry name" value="3mg"/>
    <property type="match status" value="1"/>
</dbReference>
<dbReference type="CDD" id="cd00540">
    <property type="entry name" value="AAG"/>
    <property type="match status" value="1"/>
</dbReference>
<dbReference type="GO" id="GO:0003905">
    <property type="term" value="F:alkylbase DNA N-glycosylase activity"/>
    <property type="evidence" value="ECO:0007669"/>
    <property type="project" value="InterPro"/>
</dbReference>
<keyword evidence="4 5" id="KW-0234">DNA repair</keyword>
<proteinExistence type="inferred from homology"/>
<evidence type="ECO:0000313" key="6">
    <source>
        <dbReference type="EMBL" id="RUQ88375.1"/>
    </source>
</evidence>
<dbReference type="PANTHER" id="PTHR10429">
    <property type="entry name" value="DNA-3-METHYLADENINE GLYCOSYLASE"/>
    <property type="match status" value="1"/>
</dbReference>
<protein>
    <recommendedName>
        <fullName evidence="5">Putative 3-methyladenine DNA glycosylase</fullName>
        <ecNumber evidence="5">3.2.2.-</ecNumber>
    </recommendedName>
</protein>
<keyword evidence="2 5" id="KW-0227">DNA damage</keyword>
<evidence type="ECO:0000256" key="1">
    <source>
        <dbReference type="ARBA" id="ARBA00009232"/>
    </source>
</evidence>
<dbReference type="OrthoDB" id="9794313at2"/>
<dbReference type="GO" id="GO:0003677">
    <property type="term" value="F:DNA binding"/>
    <property type="evidence" value="ECO:0007669"/>
    <property type="project" value="InterPro"/>
</dbReference>
<reference evidence="6 7" key="1">
    <citation type="submission" date="2018-12" db="EMBL/GenBank/DDBJ databases">
        <title>Legionella sp,whole genome shotgun sequence.</title>
        <authorList>
            <person name="Wu H."/>
        </authorList>
    </citation>
    <scope>NUCLEOTIDE SEQUENCE [LARGE SCALE GENOMIC DNA]</scope>
    <source>
        <strain evidence="7">km714</strain>
    </source>
</reference>
<name>A0A433JJI0_9GAMM</name>
<dbReference type="FunFam" id="3.10.300.10:FF:000001">
    <property type="entry name" value="Putative 3-methyladenine DNA glycosylase"/>
    <property type="match status" value="1"/>
</dbReference>
<organism evidence="6 7">
    <name type="scientific">Legionella septentrionalis</name>
    <dbReference type="NCBI Taxonomy" id="2498109"/>
    <lineage>
        <taxon>Bacteria</taxon>
        <taxon>Pseudomonadati</taxon>
        <taxon>Pseudomonadota</taxon>
        <taxon>Gammaproteobacteria</taxon>
        <taxon>Legionellales</taxon>
        <taxon>Legionellaceae</taxon>
        <taxon>Legionella</taxon>
    </lineage>
</organism>
<accession>A0A433JJI0</accession>
<comment type="caution">
    <text evidence="6">The sequence shown here is derived from an EMBL/GenBank/DDBJ whole genome shotgun (WGS) entry which is preliminary data.</text>
</comment>
<keyword evidence="7" id="KW-1185">Reference proteome</keyword>
<dbReference type="Gene3D" id="3.10.300.10">
    <property type="entry name" value="Methylpurine-DNA glycosylase (MPG)"/>
    <property type="match status" value="1"/>
</dbReference>
<dbReference type="RefSeq" id="WP_126954563.1">
    <property type="nucleotide sequence ID" value="NZ_RZGR01000013.1"/>
</dbReference>
<dbReference type="HAMAP" id="MF_00527">
    <property type="entry name" value="3MGH"/>
    <property type="match status" value="1"/>
</dbReference>
<dbReference type="SUPFAM" id="SSF50486">
    <property type="entry name" value="FMT C-terminal domain-like"/>
    <property type="match status" value="1"/>
</dbReference>
<sequence length="183" mass="20830">MEKLTREFYARETTIVARELLGKYLVHKKDGIEQIGKIVEVEAYLGIKDLAAHSAKGITKRTAVMFGPPGYAYVYLIYGMYYCFNVVTETEGEGTAILLRAIEPVKNIQGRTQGPGLLCRAMQIDKSLYGHDLLSDDFYIAKGSEAERIHVIRKPRIGVHYAKHWAKRLLRFYIKGNPYVSKQ</sequence>
<evidence type="ECO:0000256" key="3">
    <source>
        <dbReference type="ARBA" id="ARBA00022801"/>
    </source>
</evidence>
<evidence type="ECO:0000256" key="4">
    <source>
        <dbReference type="ARBA" id="ARBA00023204"/>
    </source>
</evidence>
<dbReference type="Proteomes" id="UP000288012">
    <property type="component" value="Unassembled WGS sequence"/>
</dbReference>
<dbReference type="PANTHER" id="PTHR10429:SF0">
    <property type="entry name" value="DNA-3-METHYLADENINE GLYCOSYLASE"/>
    <property type="match status" value="1"/>
</dbReference>
<gene>
    <name evidence="6" type="ORF">EKM59_05775</name>
</gene>
<dbReference type="InterPro" id="IPR011034">
    <property type="entry name" value="Formyl_transferase-like_C_sf"/>
</dbReference>
<dbReference type="EC" id="3.2.2.-" evidence="5"/>
<evidence type="ECO:0000256" key="2">
    <source>
        <dbReference type="ARBA" id="ARBA00022763"/>
    </source>
</evidence>